<feature type="transmembrane region" description="Helical" evidence="2">
    <location>
        <begin position="84"/>
        <end position="107"/>
    </location>
</feature>
<keyword evidence="2" id="KW-0812">Transmembrane</keyword>
<dbReference type="Pfam" id="PF04397">
    <property type="entry name" value="LytTR"/>
    <property type="match status" value="1"/>
</dbReference>
<dbReference type="PROSITE" id="PS50930">
    <property type="entry name" value="HTH_LYTTR"/>
    <property type="match status" value="1"/>
</dbReference>
<evidence type="ECO:0000313" key="5">
    <source>
        <dbReference type="Proteomes" id="UP000509322"/>
    </source>
</evidence>
<sequence length="378" mass="42432">MINEKTDRVKTDMSNSAPSARDMRSSRLADSRINVVLLTGRRLSVTSAQSWSVVTDRHFLIFYAISGVLVTYLYPVPIEPQPPWWEFVIVFGAMVLFFYVVLVAVLLLMEKACRRWPRLVVPVPLITLIALLATLGFSRVYNPVMVGPAWSNFKPLTEEFVLIYFVILNLEILFSIFVLPRTRAFAQSGWTHWDRIRSEAPAEPAAPNPAEARPWLPPPQAAPQAALQAAPQLPAPMPSTSQQGPAAHQLPVPMLRQPPPPPVPPPPRTVRFGSYSWPVSALRLIRAEEHYIRIITKEQEVLVRYRLSDAVSQLPEDAGMRVHRSYWLSYDAIVDHAPLPDSRLLLTLWNGSTVTVPRAHRKRLEAAFAAGLHAGGRD</sequence>
<dbReference type="SMART" id="SM00850">
    <property type="entry name" value="LytTR"/>
    <property type="match status" value="1"/>
</dbReference>
<accession>A0A7H9BX07</accession>
<feature type="domain" description="HTH LytTR-type" evidence="3">
    <location>
        <begin position="270"/>
        <end position="370"/>
    </location>
</feature>
<feature type="compositionally biased region" description="Basic and acidic residues" evidence="1">
    <location>
        <begin position="1"/>
        <end position="11"/>
    </location>
</feature>
<dbReference type="Gene3D" id="2.40.50.1020">
    <property type="entry name" value="LytTr DNA-binding domain"/>
    <property type="match status" value="1"/>
</dbReference>
<feature type="transmembrane region" description="Helical" evidence="2">
    <location>
        <begin position="119"/>
        <end position="141"/>
    </location>
</feature>
<feature type="transmembrane region" description="Helical" evidence="2">
    <location>
        <begin position="59"/>
        <end position="78"/>
    </location>
</feature>
<dbReference type="InterPro" id="IPR007492">
    <property type="entry name" value="LytTR_DNA-bd_dom"/>
</dbReference>
<dbReference type="RefSeq" id="WP_148044817.1">
    <property type="nucleotide sequence ID" value="NZ_CP038203.1"/>
</dbReference>
<evidence type="ECO:0000256" key="2">
    <source>
        <dbReference type="SAM" id="Phobius"/>
    </source>
</evidence>
<feature type="region of interest" description="Disordered" evidence="1">
    <location>
        <begin position="201"/>
        <end position="251"/>
    </location>
</feature>
<reference evidence="4 5" key="1">
    <citation type="submission" date="2020-07" db="EMBL/GenBank/DDBJ databases">
        <title>The complete genome of Paracoccus pantotrophus ACCC 10489.</title>
        <authorList>
            <person name="Si Y."/>
        </authorList>
    </citation>
    <scope>NUCLEOTIDE SEQUENCE [LARGE SCALE GENOMIC DNA]</scope>
    <source>
        <strain evidence="4 5">ACCC10489</strain>
    </source>
</reference>
<dbReference type="AlphaFoldDB" id="A0A7H9BX07"/>
<organism evidence="4 5">
    <name type="scientific">Paracoccus pantotrophus</name>
    <name type="common">Thiosphaera pantotropha</name>
    <dbReference type="NCBI Taxonomy" id="82367"/>
    <lineage>
        <taxon>Bacteria</taxon>
        <taxon>Pseudomonadati</taxon>
        <taxon>Pseudomonadota</taxon>
        <taxon>Alphaproteobacteria</taxon>
        <taxon>Rhodobacterales</taxon>
        <taxon>Paracoccaceae</taxon>
        <taxon>Paracoccus</taxon>
    </lineage>
</organism>
<dbReference type="EMBL" id="CP058690">
    <property type="protein sequence ID" value="QLH15917.1"/>
    <property type="molecule type" value="Genomic_DNA"/>
</dbReference>
<proteinExistence type="predicted"/>
<evidence type="ECO:0000256" key="1">
    <source>
        <dbReference type="SAM" id="MobiDB-lite"/>
    </source>
</evidence>
<evidence type="ECO:0000313" key="4">
    <source>
        <dbReference type="EMBL" id="QLH15917.1"/>
    </source>
</evidence>
<feature type="compositionally biased region" description="Low complexity" evidence="1">
    <location>
        <begin position="222"/>
        <end position="232"/>
    </location>
</feature>
<evidence type="ECO:0000259" key="3">
    <source>
        <dbReference type="PROSITE" id="PS50930"/>
    </source>
</evidence>
<feature type="region of interest" description="Disordered" evidence="1">
    <location>
        <begin position="1"/>
        <end position="25"/>
    </location>
</feature>
<keyword evidence="2" id="KW-1133">Transmembrane helix</keyword>
<dbReference type="GO" id="GO:0003677">
    <property type="term" value="F:DNA binding"/>
    <property type="evidence" value="ECO:0007669"/>
    <property type="project" value="InterPro"/>
</dbReference>
<feature type="compositionally biased region" description="Low complexity" evidence="1">
    <location>
        <begin position="201"/>
        <end position="214"/>
    </location>
</feature>
<protein>
    <submittedName>
        <fullName evidence="4">LytTR family transcriptional regulator</fullName>
    </submittedName>
</protein>
<keyword evidence="2" id="KW-0472">Membrane</keyword>
<name>A0A7H9BX07_PARPN</name>
<dbReference type="Proteomes" id="UP000509322">
    <property type="component" value="Chromosome 2"/>
</dbReference>
<feature type="transmembrane region" description="Helical" evidence="2">
    <location>
        <begin position="161"/>
        <end position="179"/>
    </location>
</feature>
<gene>
    <name evidence="4" type="ORF">HYQ43_17455</name>
</gene>